<reference evidence="1" key="2">
    <citation type="journal article" date="2014" name="ISME J.">
        <title>Microbial stratification in low pH oxic and suboxic macroscopic growths along an acid mine drainage.</title>
        <authorList>
            <person name="Mendez-Garcia C."/>
            <person name="Mesa V."/>
            <person name="Sprenger R.R."/>
            <person name="Richter M."/>
            <person name="Diez M.S."/>
            <person name="Solano J."/>
            <person name="Bargiela R."/>
            <person name="Golyshina O.V."/>
            <person name="Manteca A."/>
            <person name="Ramos J.L."/>
            <person name="Gallego J.R."/>
            <person name="Llorente I."/>
            <person name="Martins Dos Santos V.A."/>
            <person name="Jensen O.N."/>
            <person name="Pelaez A.I."/>
            <person name="Sanchez J."/>
            <person name="Ferrer M."/>
        </authorList>
    </citation>
    <scope>NUCLEOTIDE SEQUENCE</scope>
</reference>
<feature type="non-terminal residue" evidence="1">
    <location>
        <position position="1"/>
    </location>
</feature>
<proteinExistence type="predicted"/>
<keyword evidence="1" id="KW-0067">ATP-binding</keyword>
<gene>
    <name evidence="1" type="ORF">B2A_13322</name>
</gene>
<dbReference type="GO" id="GO:0004386">
    <property type="term" value="F:helicase activity"/>
    <property type="evidence" value="ECO:0007669"/>
    <property type="project" value="UniProtKB-KW"/>
</dbReference>
<reference evidence="1" key="1">
    <citation type="submission" date="2013-08" db="EMBL/GenBank/DDBJ databases">
        <authorList>
            <person name="Mendez C."/>
            <person name="Richter M."/>
            <person name="Ferrer M."/>
            <person name="Sanchez J."/>
        </authorList>
    </citation>
    <scope>NUCLEOTIDE SEQUENCE</scope>
</reference>
<keyword evidence="1" id="KW-0547">Nucleotide-binding</keyword>
<evidence type="ECO:0000313" key="1">
    <source>
        <dbReference type="EMBL" id="EQD33127.1"/>
    </source>
</evidence>
<protein>
    <submittedName>
        <fullName evidence="1">DEAD/DEAH box helicase</fullName>
    </submittedName>
</protein>
<comment type="caution">
    <text evidence="1">The sequence shown here is derived from an EMBL/GenBank/DDBJ whole genome shotgun (WGS) entry which is preliminary data.</text>
</comment>
<accession>T0YMK4</accession>
<keyword evidence="1" id="KW-0347">Helicase</keyword>
<keyword evidence="1" id="KW-0378">Hydrolase</keyword>
<name>T0YMK4_9ZZZZ</name>
<dbReference type="AlphaFoldDB" id="T0YMK4"/>
<organism evidence="1">
    <name type="scientific">mine drainage metagenome</name>
    <dbReference type="NCBI Taxonomy" id="410659"/>
    <lineage>
        <taxon>unclassified sequences</taxon>
        <taxon>metagenomes</taxon>
        <taxon>ecological metagenomes</taxon>
    </lineage>
</organism>
<dbReference type="EMBL" id="AUZZ01009637">
    <property type="protein sequence ID" value="EQD33127.1"/>
    <property type="molecule type" value="Genomic_DNA"/>
</dbReference>
<sequence length="149" mass="16623">SQHEGSGLEDARRRFLNVIANGRRPCLLGVGSAWTGLDLSGDGLAAITGRHVAESEDQVVTDLIIPTAPIGTNRSLTQAWRKERMGMVAEVGATSLMFRQGIGRLVRREGLPRNRRLHFLDTRIYDPAWRLLLQPVVKALAPYRRRVMV</sequence>